<dbReference type="eggNOG" id="ENOG5031FVG">
    <property type="taxonomic scope" value="Bacteria"/>
</dbReference>
<proteinExistence type="predicted"/>
<sequence length="120" mass="12130">MARRSIPGILAALALAGCGDAVGDYPALMPTDQLLAEPALPAHAAEVRDDPAPAGDALASRADALSRRGGGAPGATDDLARRANALRARAEALSRRSLDDCPDGARTCDAATDTDPTESP</sequence>
<evidence type="ECO:0000313" key="2">
    <source>
        <dbReference type="EMBL" id="ARC38003.1"/>
    </source>
</evidence>
<feature type="compositionally biased region" description="Low complexity" evidence="1">
    <location>
        <begin position="52"/>
        <end position="63"/>
    </location>
</feature>
<organism evidence="2 3">
    <name type="scientific">Paracoccus yeei</name>
    <dbReference type="NCBI Taxonomy" id="147645"/>
    <lineage>
        <taxon>Bacteria</taxon>
        <taxon>Pseudomonadati</taxon>
        <taxon>Pseudomonadota</taxon>
        <taxon>Alphaproteobacteria</taxon>
        <taxon>Rhodobacterales</taxon>
        <taxon>Paracoccaceae</taxon>
        <taxon>Paracoccus</taxon>
    </lineage>
</organism>
<feature type="region of interest" description="Disordered" evidence="1">
    <location>
        <begin position="92"/>
        <end position="120"/>
    </location>
</feature>
<accession>A0A1V0GVU8</accession>
<feature type="region of interest" description="Disordered" evidence="1">
    <location>
        <begin position="41"/>
        <end position="78"/>
    </location>
</feature>
<evidence type="ECO:0000256" key="1">
    <source>
        <dbReference type="SAM" id="MobiDB-lite"/>
    </source>
</evidence>
<dbReference type="KEGG" id="pye:A6J80_18035"/>
<name>A0A1V0GVU8_9RHOB</name>
<evidence type="ECO:0000313" key="3">
    <source>
        <dbReference type="Proteomes" id="UP000191257"/>
    </source>
</evidence>
<dbReference type="EMBL" id="CP020442">
    <property type="protein sequence ID" value="ARC38003.1"/>
    <property type="molecule type" value="Genomic_DNA"/>
</dbReference>
<gene>
    <name evidence="2" type="ORF">A6J80_18035</name>
</gene>
<dbReference type="Proteomes" id="UP000191257">
    <property type="component" value="Chromosome"/>
</dbReference>
<dbReference type="PROSITE" id="PS51257">
    <property type="entry name" value="PROKAR_LIPOPROTEIN"/>
    <property type="match status" value="1"/>
</dbReference>
<keyword evidence="3" id="KW-1185">Reference proteome</keyword>
<dbReference type="STRING" id="147645.A6J80_18035"/>
<dbReference type="AlphaFoldDB" id="A0A1V0GVU8"/>
<protein>
    <submittedName>
        <fullName evidence="2">Uncharacterized protein</fullName>
    </submittedName>
</protein>
<reference evidence="2" key="1">
    <citation type="submission" date="2017-12" db="EMBL/GenBank/DDBJ databases">
        <title>FDA dAtabase for Regulatory Grade micrObial Sequences (FDA-ARGOS): Supporting development and validation of Infectious Disease Dx tests.</title>
        <authorList>
            <person name="Campos J."/>
            <person name="Goldberg B."/>
            <person name="Tallon L."/>
            <person name="Sadzewicz L."/>
            <person name="Sengamalay N."/>
            <person name="Ott S."/>
            <person name="Godinez A."/>
            <person name="Nagaraj S."/>
            <person name="Vyas G."/>
            <person name="Aluvathingal J."/>
            <person name="Nadendla S."/>
            <person name="Geyer C."/>
            <person name="Nandy P."/>
            <person name="Hobson J."/>
            <person name="Sichtig H."/>
        </authorList>
    </citation>
    <scope>NUCLEOTIDE SEQUENCE</scope>
    <source>
        <strain evidence="2">FDAARGOS_252</strain>
    </source>
</reference>
<dbReference type="RefSeq" id="WP_080622447.1">
    <property type="nucleotide sequence ID" value="NZ_CAWMZI010000001.1"/>
</dbReference>